<evidence type="ECO:0000256" key="11">
    <source>
        <dbReference type="SAM" id="Phobius"/>
    </source>
</evidence>
<evidence type="ECO:0000259" key="12">
    <source>
        <dbReference type="PROSITE" id="PS50262"/>
    </source>
</evidence>
<evidence type="ECO:0000256" key="9">
    <source>
        <dbReference type="ARBA" id="ARBA00023224"/>
    </source>
</evidence>
<evidence type="ECO:0000256" key="6">
    <source>
        <dbReference type="ARBA" id="ARBA00023136"/>
    </source>
</evidence>
<evidence type="ECO:0000256" key="2">
    <source>
        <dbReference type="ARBA" id="ARBA00022475"/>
    </source>
</evidence>
<evidence type="ECO:0000256" key="1">
    <source>
        <dbReference type="ARBA" id="ARBA00004651"/>
    </source>
</evidence>
<sequence length="402" mass="45448">MLETQNQSTSLVTAQIDMTHNTNDIKNLTFYASVLITVESSAALIINLYLLNCSRYLRHPAGINVQLCVSLMVADAACAVFYMTSNFINVIIPTILHQDDIVSHCISLLVECLKIATFFASVFTLLALALNHYIGIVHPLYSSSITHKAVRTAITFAYILPFVFFIGLYSIVPGGFRNDVAFGFFSMKGCAGGNIMRKFSVRLITVIPFIAFVIIIVSLYVHIVIHMRMLEKNPLIQSGITYQRRRGSNRRLLITILLLAGSAVFGWLPTLLSYVVFCNRCPVRLQGYPLMCLLILCQIINVLKLILDGFVYATRLIEIRFAIWRFHTSFKSYFPGQTEKATHVPVKFEKYLRSTNDISAVAQKRRKTSIRRTRSVDSRNYSPDDGDSQTDFRYQIPAPLKI</sequence>
<dbReference type="CDD" id="cd00637">
    <property type="entry name" value="7tm_classA_rhodopsin-like"/>
    <property type="match status" value="1"/>
</dbReference>
<organism evidence="13 14">
    <name type="scientific">Gnathostoma spinigerum</name>
    <dbReference type="NCBI Taxonomy" id="75299"/>
    <lineage>
        <taxon>Eukaryota</taxon>
        <taxon>Metazoa</taxon>
        <taxon>Ecdysozoa</taxon>
        <taxon>Nematoda</taxon>
        <taxon>Chromadorea</taxon>
        <taxon>Rhabditida</taxon>
        <taxon>Spirurina</taxon>
        <taxon>Gnathostomatomorpha</taxon>
        <taxon>Gnathostomatoidea</taxon>
        <taxon>Gnathostomatidae</taxon>
        <taxon>Gnathostoma</taxon>
    </lineage>
</organism>
<dbReference type="Pfam" id="PF00001">
    <property type="entry name" value="7tm_1"/>
    <property type="match status" value="1"/>
</dbReference>
<keyword evidence="2" id="KW-1003">Cell membrane</keyword>
<feature type="domain" description="G-protein coupled receptors family 1 profile" evidence="12">
    <location>
        <begin position="43"/>
        <end position="312"/>
    </location>
</feature>
<keyword evidence="5" id="KW-0297">G-protein coupled receptor</keyword>
<dbReference type="SUPFAM" id="SSF81321">
    <property type="entry name" value="Family A G protein-coupled receptor-like"/>
    <property type="match status" value="1"/>
</dbReference>
<evidence type="ECO:0000313" key="13">
    <source>
        <dbReference type="EMBL" id="MFH4978284.1"/>
    </source>
</evidence>
<feature type="transmembrane region" description="Helical" evidence="11">
    <location>
        <begin position="203"/>
        <end position="225"/>
    </location>
</feature>
<dbReference type="InterPro" id="IPR000276">
    <property type="entry name" value="GPCR_Rhodpsn"/>
</dbReference>
<evidence type="ECO:0000256" key="8">
    <source>
        <dbReference type="ARBA" id="ARBA00023180"/>
    </source>
</evidence>
<dbReference type="PANTHER" id="PTHR24246">
    <property type="entry name" value="OLFACTORY RECEPTOR AND ADENOSINE RECEPTOR"/>
    <property type="match status" value="1"/>
</dbReference>
<feature type="transmembrane region" description="Helical" evidence="11">
    <location>
        <begin position="288"/>
        <end position="307"/>
    </location>
</feature>
<evidence type="ECO:0000256" key="3">
    <source>
        <dbReference type="ARBA" id="ARBA00022692"/>
    </source>
</evidence>
<keyword evidence="6 11" id="KW-0472">Membrane</keyword>
<gene>
    <name evidence="13" type="ORF">AB6A40_004993</name>
</gene>
<feature type="transmembrane region" description="Helical" evidence="11">
    <location>
        <begin position="28"/>
        <end position="51"/>
    </location>
</feature>
<dbReference type="GO" id="GO:0005886">
    <property type="term" value="C:plasma membrane"/>
    <property type="evidence" value="ECO:0007669"/>
    <property type="project" value="UniProtKB-SubCell"/>
</dbReference>
<dbReference type="PROSITE" id="PS50262">
    <property type="entry name" value="G_PROTEIN_RECEP_F1_2"/>
    <property type="match status" value="1"/>
</dbReference>
<evidence type="ECO:0000256" key="10">
    <source>
        <dbReference type="SAM" id="MobiDB-lite"/>
    </source>
</evidence>
<name>A0ABD6EE50_9BILA</name>
<evidence type="ECO:0000313" key="14">
    <source>
        <dbReference type="Proteomes" id="UP001608902"/>
    </source>
</evidence>
<dbReference type="Proteomes" id="UP001608902">
    <property type="component" value="Unassembled WGS sequence"/>
</dbReference>
<reference evidence="13 14" key="1">
    <citation type="submission" date="2024-08" db="EMBL/GenBank/DDBJ databases">
        <title>Gnathostoma spinigerum genome.</title>
        <authorList>
            <person name="Gonzalez-Bertolin B."/>
            <person name="Monzon S."/>
            <person name="Zaballos A."/>
            <person name="Jimenez P."/>
            <person name="Dekumyoy P."/>
            <person name="Varona S."/>
            <person name="Cuesta I."/>
            <person name="Sumanam S."/>
            <person name="Adisakwattana P."/>
            <person name="Gasser R.B."/>
            <person name="Hernandez-Gonzalez A."/>
            <person name="Young N.D."/>
            <person name="Perteguer M.J."/>
        </authorList>
    </citation>
    <scope>NUCLEOTIDE SEQUENCE [LARGE SCALE GENOMIC DNA]</scope>
    <source>
        <strain evidence="13">AL3</strain>
        <tissue evidence="13">Liver</tissue>
    </source>
</reference>
<comment type="caution">
    <text evidence="13">The sequence shown here is derived from an EMBL/GenBank/DDBJ whole genome shotgun (WGS) entry which is preliminary data.</text>
</comment>
<evidence type="ECO:0000256" key="7">
    <source>
        <dbReference type="ARBA" id="ARBA00023170"/>
    </source>
</evidence>
<comment type="subcellular location">
    <subcellularLocation>
        <location evidence="1">Cell membrane</location>
        <topology evidence="1">Multi-pass membrane protein</topology>
    </subcellularLocation>
</comment>
<dbReference type="GO" id="GO:0004930">
    <property type="term" value="F:G protein-coupled receptor activity"/>
    <property type="evidence" value="ECO:0007669"/>
    <property type="project" value="UniProtKB-KW"/>
</dbReference>
<keyword evidence="3 11" id="KW-0812">Transmembrane</keyword>
<evidence type="ECO:0000256" key="4">
    <source>
        <dbReference type="ARBA" id="ARBA00022989"/>
    </source>
</evidence>
<proteinExistence type="predicted"/>
<keyword evidence="4 11" id="KW-1133">Transmembrane helix</keyword>
<keyword evidence="14" id="KW-1185">Reference proteome</keyword>
<feature type="transmembrane region" description="Helical" evidence="11">
    <location>
        <begin position="118"/>
        <end position="141"/>
    </location>
</feature>
<feature type="transmembrane region" description="Helical" evidence="11">
    <location>
        <begin position="153"/>
        <end position="172"/>
    </location>
</feature>
<protein>
    <recommendedName>
        <fullName evidence="12">G-protein coupled receptors family 1 profile domain-containing protein</fullName>
    </recommendedName>
</protein>
<dbReference type="InterPro" id="IPR017452">
    <property type="entry name" value="GPCR_Rhodpsn_7TM"/>
</dbReference>
<keyword evidence="7" id="KW-0675">Receptor</keyword>
<evidence type="ECO:0000256" key="5">
    <source>
        <dbReference type="ARBA" id="ARBA00023040"/>
    </source>
</evidence>
<dbReference type="AlphaFoldDB" id="A0ABD6EE50"/>
<keyword evidence="8" id="KW-0325">Glycoprotein</keyword>
<accession>A0ABD6EE50</accession>
<dbReference type="PANTHER" id="PTHR24246:SF27">
    <property type="entry name" value="ADENOSINE RECEPTOR, ISOFORM A"/>
    <property type="match status" value="1"/>
</dbReference>
<dbReference type="EMBL" id="JBGFUD010003048">
    <property type="protein sequence ID" value="MFH4978284.1"/>
    <property type="molecule type" value="Genomic_DNA"/>
</dbReference>
<feature type="transmembrane region" description="Helical" evidence="11">
    <location>
        <begin position="63"/>
        <end position="83"/>
    </location>
</feature>
<feature type="region of interest" description="Disordered" evidence="10">
    <location>
        <begin position="369"/>
        <end position="402"/>
    </location>
</feature>
<dbReference type="PRINTS" id="PR00237">
    <property type="entry name" value="GPCRRHODOPSN"/>
</dbReference>
<keyword evidence="9" id="KW-0807">Transducer</keyword>
<feature type="transmembrane region" description="Helical" evidence="11">
    <location>
        <begin position="252"/>
        <end position="276"/>
    </location>
</feature>
<dbReference type="Gene3D" id="1.20.1070.10">
    <property type="entry name" value="Rhodopsin 7-helix transmembrane proteins"/>
    <property type="match status" value="1"/>
</dbReference>